<accession>M7BGU3</accession>
<sequence>MGKCRMVHSDHGVNSVESGTPGLDSVVLVHQNQSVLDSEPCARSLMETPDVGIGMVRMQQNRKMCTDSVTVYTNQALYKDKRLSSIQEESQP</sequence>
<keyword evidence="2" id="KW-1185">Reference proteome</keyword>
<dbReference type="AlphaFoldDB" id="M7BGU3"/>
<evidence type="ECO:0000313" key="2">
    <source>
        <dbReference type="Proteomes" id="UP000031443"/>
    </source>
</evidence>
<proteinExistence type="predicted"/>
<dbReference type="Proteomes" id="UP000031443">
    <property type="component" value="Unassembled WGS sequence"/>
</dbReference>
<gene>
    <name evidence="1" type="ORF">UY3_05672</name>
</gene>
<name>M7BGU3_CHEMY</name>
<organism evidence="1 2">
    <name type="scientific">Chelonia mydas</name>
    <name type="common">Green sea-turtle</name>
    <name type="synonym">Chelonia agassizi</name>
    <dbReference type="NCBI Taxonomy" id="8469"/>
    <lineage>
        <taxon>Eukaryota</taxon>
        <taxon>Metazoa</taxon>
        <taxon>Chordata</taxon>
        <taxon>Craniata</taxon>
        <taxon>Vertebrata</taxon>
        <taxon>Euteleostomi</taxon>
        <taxon>Archelosauria</taxon>
        <taxon>Testudinata</taxon>
        <taxon>Testudines</taxon>
        <taxon>Cryptodira</taxon>
        <taxon>Durocryptodira</taxon>
        <taxon>Americhelydia</taxon>
        <taxon>Chelonioidea</taxon>
        <taxon>Cheloniidae</taxon>
        <taxon>Chelonia</taxon>
    </lineage>
</organism>
<dbReference type="EMBL" id="KB523138">
    <property type="protein sequence ID" value="EMP37141.1"/>
    <property type="molecule type" value="Genomic_DNA"/>
</dbReference>
<reference evidence="2" key="1">
    <citation type="journal article" date="2013" name="Nat. Genet.">
        <title>The draft genomes of soft-shell turtle and green sea turtle yield insights into the development and evolution of the turtle-specific body plan.</title>
        <authorList>
            <person name="Wang Z."/>
            <person name="Pascual-Anaya J."/>
            <person name="Zadissa A."/>
            <person name="Li W."/>
            <person name="Niimura Y."/>
            <person name="Huang Z."/>
            <person name="Li C."/>
            <person name="White S."/>
            <person name="Xiong Z."/>
            <person name="Fang D."/>
            <person name="Wang B."/>
            <person name="Ming Y."/>
            <person name="Chen Y."/>
            <person name="Zheng Y."/>
            <person name="Kuraku S."/>
            <person name="Pignatelli M."/>
            <person name="Herrero J."/>
            <person name="Beal K."/>
            <person name="Nozawa M."/>
            <person name="Li Q."/>
            <person name="Wang J."/>
            <person name="Zhang H."/>
            <person name="Yu L."/>
            <person name="Shigenobu S."/>
            <person name="Wang J."/>
            <person name="Liu J."/>
            <person name="Flicek P."/>
            <person name="Searle S."/>
            <person name="Wang J."/>
            <person name="Kuratani S."/>
            <person name="Yin Y."/>
            <person name="Aken B."/>
            <person name="Zhang G."/>
            <person name="Irie N."/>
        </authorList>
    </citation>
    <scope>NUCLEOTIDE SEQUENCE [LARGE SCALE GENOMIC DNA]</scope>
</reference>
<protein>
    <submittedName>
        <fullName evidence="1">Uncharacterized protein</fullName>
    </submittedName>
</protein>
<evidence type="ECO:0000313" key="1">
    <source>
        <dbReference type="EMBL" id="EMP37141.1"/>
    </source>
</evidence>